<evidence type="ECO:0000313" key="2">
    <source>
        <dbReference type="Proteomes" id="UP000005391"/>
    </source>
</evidence>
<dbReference type="Pfam" id="PF09357">
    <property type="entry name" value="RteC"/>
    <property type="match status" value="1"/>
</dbReference>
<evidence type="ECO:0000313" key="1">
    <source>
        <dbReference type="EMBL" id="EFS97984.1"/>
    </source>
</evidence>
<dbReference type="Proteomes" id="UP000005391">
    <property type="component" value="Unassembled WGS sequence"/>
</dbReference>
<gene>
    <name evidence="1" type="ORF">HMPREF1977_0660</name>
</gene>
<protein>
    <submittedName>
        <fullName evidence="1">RteC protein</fullName>
    </submittedName>
</protein>
<accession>E4MQK0</accession>
<sequence length="274" mass="32078">MYQQILNQLAVRERQITLDGSTVVKESLQMVQFLKDLLRKVKEEVLQQGFTGQAEEIHFFREVQPQMVSRLIFYNEIYQIESKATLLSTEAAKKLLKDKEAQWFKESETLEATDFFSYIALGRTNRDVEYFTRNYDYLPQSNEEYLFSFDGAFSTCRSFEVAKIGAAKELSDYLFFRTREEEDMPLEILNLLEWTGQKTELIELIYGLYATNRISSGKVSIKKLTSVFEKLFKVELGDLYHTFHRMKGRSKSLTPFLDEVKASLLVYINNSDQK</sequence>
<proteinExistence type="predicted"/>
<name>E4MQK0_CAPOC</name>
<reference evidence="1 2" key="1">
    <citation type="submission" date="2010-10" db="EMBL/GenBank/DDBJ databases">
        <authorList>
            <person name="Muzny D."/>
            <person name="Qin X."/>
            <person name="Deng J."/>
            <person name="Jiang H."/>
            <person name="Liu Y."/>
            <person name="Qu J."/>
            <person name="Song X.-Z."/>
            <person name="Zhang L."/>
            <person name="Thornton R."/>
            <person name="Coyle M."/>
            <person name="Francisco L."/>
            <person name="Jackson L."/>
            <person name="Javaid M."/>
            <person name="Korchina V."/>
            <person name="Kovar C."/>
            <person name="Mata R."/>
            <person name="Mathew T."/>
            <person name="Ngo R."/>
            <person name="Nguyen L."/>
            <person name="Nguyen N."/>
            <person name="Okwuonu G."/>
            <person name="Ongeri F."/>
            <person name="Pham C."/>
            <person name="Simmons D."/>
            <person name="Wilczek-Boney K."/>
            <person name="Hale W."/>
            <person name="Jakkamsetti A."/>
            <person name="Pham P."/>
            <person name="Ruth R."/>
            <person name="San Lucas F."/>
            <person name="Warren J."/>
            <person name="Zhang J."/>
            <person name="Zhao Z."/>
            <person name="Zhou C."/>
            <person name="Zhu D."/>
            <person name="Lee S."/>
            <person name="Bess C."/>
            <person name="Blankenburg K."/>
            <person name="Forbes L."/>
            <person name="Fu Q."/>
            <person name="Gubbala S."/>
            <person name="Hirani K."/>
            <person name="Jayaseelan J.C."/>
            <person name="Lara F."/>
            <person name="Munidasa M."/>
            <person name="Palculict T."/>
            <person name="Patil S."/>
            <person name="Pu L.-L."/>
            <person name="Saada N."/>
            <person name="Tang L."/>
            <person name="Weissenberger G."/>
            <person name="Zhu Y."/>
            <person name="Hemphill L."/>
            <person name="Shang Y."/>
            <person name="Youmans B."/>
            <person name="Ayvaz T."/>
            <person name="Ross M."/>
            <person name="Santibanez J."/>
            <person name="Aqrawi P."/>
            <person name="Gross S."/>
            <person name="Joshi V."/>
            <person name="Fowler G."/>
            <person name="Nazareth L."/>
            <person name="Reid J."/>
            <person name="Worley K."/>
            <person name="Petrosino J."/>
            <person name="Highlander S."/>
            <person name="Gibbs R."/>
        </authorList>
    </citation>
    <scope>NUCLEOTIDE SEQUENCE [LARGE SCALE GENOMIC DNA]</scope>
    <source>
        <strain evidence="1 2">F0287</strain>
    </source>
</reference>
<dbReference type="AlphaFoldDB" id="E4MQK0"/>
<dbReference type="HOGENOM" id="CLU_079317_0_0_10"/>
<organism evidence="1 2">
    <name type="scientific">Capnocytophaga ochracea F0287</name>
    <dbReference type="NCBI Taxonomy" id="873517"/>
    <lineage>
        <taxon>Bacteria</taxon>
        <taxon>Pseudomonadati</taxon>
        <taxon>Bacteroidota</taxon>
        <taxon>Flavobacteriia</taxon>
        <taxon>Flavobacteriales</taxon>
        <taxon>Flavobacteriaceae</taxon>
        <taxon>Capnocytophaga</taxon>
    </lineage>
</organism>
<dbReference type="eggNOG" id="ENOG502Z9CP">
    <property type="taxonomic scope" value="Bacteria"/>
</dbReference>
<dbReference type="EMBL" id="AEOH01000019">
    <property type="protein sequence ID" value="EFS97984.1"/>
    <property type="molecule type" value="Genomic_DNA"/>
</dbReference>
<dbReference type="RefSeq" id="WP_002672202.1">
    <property type="nucleotide sequence ID" value="NZ_GL573160.1"/>
</dbReference>
<dbReference type="InterPro" id="IPR018534">
    <property type="entry name" value="Tet_reg_excision_RteC"/>
</dbReference>
<comment type="caution">
    <text evidence="1">The sequence shown here is derived from an EMBL/GenBank/DDBJ whole genome shotgun (WGS) entry which is preliminary data.</text>
</comment>